<proteinExistence type="predicted"/>
<reference evidence="2" key="1">
    <citation type="submission" date="2012-03" db="EMBL/GenBank/DDBJ databases">
        <title>Functional metagenomics reveals considerable lignocellulase gene clusters in the gut microbiome of a wood-feeding higher termite.</title>
        <authorList>
            <person name="Liu N."/>
        </authorList>
    </citation>
    <scope>NUCLEOTIDE SEQUENCE</scope>
</reference>
<dbReference type="EMBL" id="JQ844225">
    <property type="protein sequence ID" value="AGS53215.1"/>
    <property type="molecule type" value="Genomic_DNA"/>
</dbReference>
<evidence type="ECO:0000313" key="2">
    <source>
        <dbReference type="EMBL" id="AGS53215.1"/>
    </source>
</evidence>
<evidence type="ECO:0000256" key="1">
    <source>
        <dbReference type="SAM" id="MobiDB-lite"/>
    </source>
</evidence>
<organism evidence="2">
    <name type="scientific">uncultured bacterium contig00093</name>
    <dbReference type="NCBI Taxonomy" id="1181564"/>
    <lineage>
        <taxon>Bacteria</taxon>
        <taxon>environmental samples</taxon>
    </lineage>
</organism>
<sequence length="54" mass="6153">MMKFQSQYQYNSSRQATPNQNRAGINYCFKMITFSRGEYCLGEWPAGAQIAAPP</sequence>
<dbReference type="AlphaFoldDB" id="A0A806KEY6"/>
<feature type="region of interest" description="Disordered" evidence="1">
    <location>
        <begin position="1"/>
        <end position="20"/>
    </location>
</feature>
<protein>
    <submittedName>
        <fullName evidence="2">Uncharacterized protein</fullName>
    </submittedName>
</protein>
<name>A0A806KEY6_9BACT</name>
<accession>A0A806KEY6</accession>